<feature type="chain" id="PRO_5040426168" evidence="2">
    <location>
        <begin position="20"/>
        <end position="571"/>
    </location>
</feature>
<feature type="domain" description="Beta-lactamase-like ARB-00930-like C-terminal" evidence="4">
    <location>
        <begin position="419"/>
        <end position="542"/>
    </location>
</feature>
<keyword evidence="6" id="KW-1185">Reference proteome</keyword>
<dbReference type="Proteomes" id="UP000799441">
    <property type="component" value="Unassembled WGS sequence"/>
</dbReference>
<organism evidence="5 6">
    <name type="scientific">Polychaeton citri CBS 116435</name>
    <dbReference type="NCBI Taxonomy" id="1314669"/>
    <lineage>
        <taxon>Eukaryota</taxon>
        <taxon>Fungi</taxon>
        <taxon>Dikarya</taxon>
        <taxon>Ascomycota</taxon>
        <taxon>Pezizomycotina</taxon>
        <taxon>Dothideomycetes</taxon>
        <taxon>Dothideomycetidae</taxon>
        <taxon>Capnodiales</taxon>
        <taxon>Capnodiaceae</taxon>
        <taxon>Polychaeton</taxon>
    </lineage>
</organism>
<dbReference type="EMBL" id="MU003911">
    <property type="protein sequence ID" value="KAF2715980.1"/>
    <property type="molecule type" value="Genomic_DNA"/>
</dbReference>
<sequence length="571" mass="63457">MSMACLILAILLIAPPSSAICYEPSPAFPVPQWEHNSPALLASLDTIEKALTPVLNLDEYDSASVSIELTTSSRTIWSRHHSPRVFDEQRPGTKHVDSESVYRVASITKVFTTLGILFQHQARNLSLDDSIDKYVPELDGEMAWHDITLRALASQLSGIPREFAQSDILDEFLDPTKLGLPPSSKQGLPKCNGYSINSRSCEKSDLINRLNTLQPVFAPGWKSSYNNNAFSLLGLAIEAVTGQAFAEYMANVVFEPLGMSSSSFKPPQSDRHVVLPANQSFYFDVDDGVEAPNGGMYSTSADMSRFLRFAMTHYNRLAIGINWFLPVSWAEGSLGSFYGMPWEIFRTDRILNSTNRPVTLVTKTGNLPGYSSKIYILQEYGLGLTILVSGKRKLVDLLEDIVLVNIARAAEQEVWQTISHTHAGDYNDIDPNINTSLQLRASSKSGLELKSFISNGTDAFDTFMPIFAEALLGNNVTWRVQLTPTQLYNNTTSQQGEIWYAVPVPDQSPKPEDPPLVQHCRPTIDPFVYAGQPVMQLIFWPEQRVIDMPAWNVSVGASFRHGTEPMLVIQE</sequence>
<gene>
    <name evidence="5" type="ORF">K431DRAFT_308160</name>
</gene>
<protein>
    <submittedName>
        <fullName evidence="5">Beta-lactamase/transpeptidase-like protein</fullName>
    </submittedName>
</protein>
<evidence type="ECO:0000256" key="1">
    <source>
        <dbReference type="ARBA" id="ARBA00038473"/>
    </source>
</evidence>
<evidence type="ECO:0000259" key="4">
    <source>
        <dbReference type="Pfam" id="PF26335"/>
    </source>
</evidence>
<evidence type="ECO:0000313" key="5">
    <source>
        <dbReference type="EMBL" id="KAF2715980.1"/>
    </source>
</evidence>
<dbReference type="InterPro" id="IPR012338">
    <property type="entry name" value="Beta-lactam/transpept-like"/>
</dbReference>
<comment type="caution">
    <text evidence="5">The sequence shown here is derived from an EMBL/GenBank/DDBJ whole genome shotgun (WGS) entry which is preliminary data.</text>
</comment>
<comment type="similarity">
    <text evidence="1">Belongs to the beta-lactamase family.</text>
</comment>
<feature type="domain" description="Beta-lactamase-related" evidence="3">
    <location>
        <begin position="63"/>
        <end position="401"/>
    </location>
</feature>
<dbReference type="Pfam" id="PF26335">
    <property type="entry name" value="ARB_00930_C"/>
    <property type="match status" value="1"/>
</dbReference>
<dbReference type="PANTHER" id="PTHR22935">
    <property type="entry name" value="PENICILLIN-BINDING PROTEIN"/>
    <property type="match status" value="1"/>
</dbReference>
<dbReference type="InterPro" id="IPR051478">
    <property type="entry name" value="Beta-lactamase-like_AB/R"/>
</dbReference>
<dbReference type="Gene3D" id="3.40.710.10">
    <property type="entry name" value="DD-peptidase/beta-lactamase superfamily"/>
    <property type="match status" value="1"/>
</dbReference>
<dbReference type="OrthoDB" id="5946976at2759"/>
<name>A0A9P4UKI9_9PEZI</name>
<dbReference type="InterPro" id="IPR001466">
    <property type="entry name" value="Beta-lactam-related"/>
</dbReference>
<accession>A0A9P4UKI9</accession>
<dbReference type="InterPro" id="IPR058664">
    <property type="entry name" value="ARB_00930-like_C"/>
</dbReference>
<reference evidence="5" key="1">
    <citation type="journal article" date="2020" name="Stud. Mycol.">
        <title>101 Dothideomycetes genomes: a test case for predicting lifestyles and emergence of pathogens.</title>
        <authorList>
            <person name="Haridas S."/>
            <person name="Albert R."/>
            <person name="Binder M."/>
            <person name="Bloem J."/>
            <person name="Labutti K."/>
            <person name="Salamov A."/>
            <person name="Andreopoulos B."/>
            <person name="Baker S."/>
            <person name="Barry K."/>
            <person name="Bills G."/>
            <person name="Bluhm B."/>
            <person name="Cannon C."/>
            <person name="Castanera R."/>
            <person name="Culley D."/>
            <person name="Daum C."/>
            <person name="Ezra D."/>
            <person name="Gonzalez J."/>
            <person name="Henrissat B."/>
            <person name="Kuo A."/>
            <person name="Liang C."/>
            <person name="Lipzen A."/>
            <person name="Lutzoni F."/>
            <person name="Magnuson J."/>
            <person name="Mondo S."/>
            <person name="Nolan M."/>
            <person name="Ohm R."/>
            <person name="Pangilinan J."/>
            <person name="Park H.-J."/>
            <person name="Ramirez L."/>
            <person name="Alfaro M."/>
            <person name="Sun H."/>
            <person name="Tritt A."/>
            <person name="Yoshinaga Y."/>
            <person name="Zwiers L.-H."/>
            <person name="Turgeon B."/>
            <person name="Goodwin S."/>
            <person name="Spatafora J."/>
            <person name="Crous P."/>
            <person name="Grigoriev I."/>
        </authorList>
    </citation>
    <scope>NUCLEOTIDE SEQUENCE</scope>
    <source>
        <strain evidence="5">CBS 116435</strain>
    </source>
</reference>
<feature type="signal peptide" evidence="2">
    <location>
        <begin position="1"/>
        <end position="19"/>
    </location>
</feature>
<evidence type="ECO:0000313" key="6">
    <source>
        <dbReference type="Proteomes" id="UP000799441"/>
    </source>
</evidence>
<proteinExistence type="inferred from homology"/>
<dbReference type="AlphaFoldDB" id="A0A9P4UKI9"/>
<dbReference type="PANTHER" id="PTHR22935:SF95">
    <property type="entry name" value="BETA-LACTAMASE-LIKE 1-RELATED"/>
    <property type="match status" value="1"/>
</dbReference>
<keyword evidence="2" id="KW-0732">Signal</keyword>
<dbReference type="Pfam" id="PF00144">
    <property type="entry name" value="Beta-lactamase"/>
    <property type="match status" value="1"/>
</dbReference>
<evidence type="ECO:0000256" key="2">
    <source>
        <dbReference type="SAM" id="SignalP"/>
    </source>
</evidence>
<evidence type="ECO:0000259" key="3">
    <source>
        <dbReference type="Pfam" id="PF00144"/>
    </source>
</evidence>
<dbReference type="SUPFAM" id="SSF56601">
    <property type="entry name" value="beta-lactamase/transpeptidase-like"/>
    <property type="match status" value="1"/>
</dbReference>